<dbReference type="GO" id="GO:0010468">
    <property type="term" value="P:regulation of gene expression"/>
    <property type="evidence" value="ECO:0007669"/>
    <property type="project" value="UniProtKB-ARBA"/>
</dbReference>
<dbReference type="EnsemblMetazoa" id="XM_003383517.2">
    <property type="protein sequence ID" value="XP_003383565.1"/>
    <property type="gene ID" value="LOC100634049"/>
</dbReference>
<dbReference type="AlphaFoldDB" id="A0A1X7VP75"/>
<dbReference type="FunFam" id="3.10.110.10:FF:000050">
    <property type="entry name" value="eIF-2-alpha kinase GCN2"/>
    <property type="match status" value="1"/>
</dbReference>
<dbReference type="InterPro" id="IPR016135">
    <property type="entry name" value="UBQ-conjugating_enzyme/RWD"/>
</dbReference>
<dbReference type="Gene3D" id="3.10.110.10">
    <property type="entry name" value="Ubiquitin Conjugating Enzyme"/>
    <property type="match status" value="1"/>
</dbReference>
<dbReference type="InterPro" id="IPR006575">
    <property type="entry name" value="RWD_dom"/>
</dbReference>
<feature type="region of interest" description="Disordered" evidence="1">
    <location>
        <begin position="112"/>
        <end position="136"/>
    </location>
</feature>
<dbReference type="Pfam" id="PF05773">
    <property type="entry name" value="RWD"/>
    <property type="match status" value="1"/>
</dbReference>
<protein>
    <recommendedName>
        <fullName evidence="2">RWD domain-containing protein</fullName>
    </recommendedName>
</protein>
<dbReference type="eggNOG" id="KOG4018">
    <property type="taxonomic scope" value="Eukaryota"/>
</dbReference>
<dbReference type="PANTHER" id="PTHR12292">
    <property type="entry name" value="RWD DOMAIN-CONTAINING PROTEIN"/>
    <property type="match status" value="1"/>
</dbReference>
<dbReference type="GO" id="GO:0009893">
    <property type="term" value="P:positive regulation of metabolic process"/>
    <property type="evidence" value="ECO:0007669"/>
    <property type="project" value="UniProtKB-ARBA"/>
</dbReference>
<dbReference type="KEGG" id="aqu:100634049"/>
<dbReference type="GO" id="GO:0051246">
    <property type="term" value="P:regulation of protein metabolic process"/>
    <property type="evidence" value="ECO:0007669"/>
    <property type="project" value="UniProtKB-ARBA"/>
</dbReference>
<dbReference type="InParanoid" id="A0A1X7VP75"/>
<proteinExistence type="predicted"/>
<keyword evidence="4" id="KW-1185">Reference proteome</keyword>
<reference evidence="4" key="1">
    <citation type="journal article" date="2010" name="Nature">
        <title>The Amphimedon queenslandica genome and the evolution of animal complexity.</title>
        <authorList>
            <person name="Srivastava M."/>
            <person name="Simakov O."/>
            <person name="Chapman J."/>
            <person name="Fahey B."/>
            <person name="Gauthier M.E."/>
            <person name="Mitros T."/>
            <person name="Richards G.S."/>
            <person name="Conaco C."/>
            <person name="Dacre M."/>
            <person name="Hellsten U."/>
            <person name="Larroux C."/>
            <person name="Putnam N.H."/>
            <person name="Stanke M."/>
            <person name="Adamska M."/>
            <person name="Darling A."/>
            <person name="Degnan S.M."/>
            <person name="Oakley T.H."/>
            <person name="Plachetzki D.C."/>
            <person name="Zhai Y."/>
            <person name="Adamski M."/>
            <person name="Calcino A."/>
            <person name="Cummins S.F."/>
            <person name="Goodstein D.M."/>
            <person name="Harris C."/>
            <person name="Jackson D.J."/>
            <person name="Leys S.P."/>
            <person name="Shu S."/>
            <person name="Woodcroft B.J."/>
            <person name="Vervoort M."/>
            <person name="Kosik K.S."/>
            <person name="Manning G."/>
            <person name="Degnan B.M."/>
            <person name="Rokhsar D.S."/>
        </authorList>
    </citation>
    <scope>NUCLEOTIDE SEQUENCE [LARGE SCALE GENOMIC DNA]</scope>
</reference>
<sequence>MDYKEEQDGEVEALKSIYTEEEFNELSSTPWSFEITINSELNDLNAQCVIQFDLPEQYPDQPPQFSLVSLDPSSIPSQSILDLLEEQSNDNIGMPMIFTLTSAVQEKLQDSLQQSLEEEEKQAREKEEEEKRKEEEKYRGTIVTVETFAAWKKSFMEEMNISKKAKDSSRLTGKEMFERDASLALSDVKFITEDEDEALIDDVEVDESLFQDLGDLESEDILDNTS</sequence>
<feature type="domain" description="RWD" evidence="2">
    <location>
        <begin position="9"/>
        <end position="111"/>
    </location>
</feature>
<evidence type="ECO:0000313" key="4">
    <source>
        <dbReference type="Proteomes" id="UP000007879"/>
    </source>
</evidence>
<evidence type="ECO:0000256" key="1">
    <source>
        <dbReference type="SAM" id="MobiDB-lite"/>
    </source>
</evidence>
<evidence type="ECO:0000313" key="3">
    <source>
        <dbReference type="EnsemblMetazoa" id="Aqu2.1.41193_001"/>
    </source>
</evidence>
<dbReference type="GO" id="GO:0033554">
    <property type="term" value="P:cellular response to stress"/>
    <property type="evidence" value="ECO:0007669"/>
    <property type="project" value="UniProtKB-ARBA"/>
</dbReference>
<dbReference type="Proteomes" id="UP000007879">
    <property type="component" value="Unassembled WGS sequence"/>
</dbReference>
<dbReference type="OMA" id="QWDEHKK"/>
<dbReference type="EnsemblMetazoa" id="Aqu2.1.41193_001">
    <property type="protein sequence ID" value="Aqu2.1.41193_001"/>
    <property type="gene ID" value="Aqu2.1.41193"/>
</dbReference>
<dbReference type="InterPro" id="IPR040213">
    <property type="entry name" value="GIR2-like"/>
</dbReference>
<gene>
    <name evidence="3" type="primary">100634049</name>
</gene>
<name>A0A1X7VP75_AMPQE</name>
<evidence type="ECO:0000259" key="2">
    <source>
        <dbReference type="PROSITE" id="PS50908"/>
    </source>
</evidence>
<organism evidence="3">
    <name type="scientific">Amphimedon queenslandica</name>
    <name type="common">Sponge</name>
    <dbReference type="NCBI Taxonomy" id="400682"/>
    <lineage>
        <taxon>Eukaryota</taxon>
        <taxon>Metazoa</taxon>
        <taxon>Porifera</taxon>
        <taxon>Demospongiae</taxon>
        <taxon>Heteroscleromorpha</taxon>
        <taxon>Haplosclerida</taxon>
        <taxon>Niphatidae</taxon>
        <taxon>Amphimedon</taxon>
    </lineage>
</organism>
<dbReference type="SMART" id="SM00591">
    <property type="entry name" value="RWD"/>
    <property type="match status" value="1"/>
</dbReference>
<dbReference type="OrthoDB" id="277175at2759"/>
<feature type="compositionally biased region" description="Basic and acidic residues" evidence="1">
    <location>
        <begin position="121"/>
        <end position="136"/>
    </location>
</feature>
<dbReference type="PROSITE" id="PS50908">
    <property type="entry name" value="RWD"/>
    <property type="match status" value="1"/>
</dbReference>
<accession>A0A1X7VP75</accession>
<dbReference type="STRING" id="400682.A0A1X7VP75"/>
<dbReference type="SUPFAM" id="SSF54495">
    <property type="entry name" value="UBC-like"/>
    <property type="match status" value="1"/>
</dbReference>
<reference evidence="3" key="2">
    <citation type="submission" date="2017-05" db="UniProtKB">
        <authorList>
            <consortium name="EnsemblMetazoa"/>
        </authorList>
    </citation>
    <scope>IDENTIFICATION</scope>
</reference>